<proteinExistence type="predicted"/>
<evidence type="ECO:0000313" key="2">
    <source>
        <dbReference type="Proteomes" id="UP000694846"/>
    </source>
</evidence>
<name>A0A8B8GGT1_9HEMI</name>
<protein>
    <submittedName>
        <fullName evidence="3">Dynein regulatory complex protein 11-like</fullName>
    </submittedName>
</protein>
<dbReference type="InterPro" id="IPR027417">
    <property type="entry name" value="P-loop_NTPase"/>
</dbReference>
<reference evidence="3" key="1">
    <citation type="submission" date="2025-08" db="UniProtKB">
        <authorList>
            <consortium name="RefSeq"/>
        </authorList>
    </citation>
    <scope>IDENTIFICATION</scope>
    <source>
        <tissue evidence="3">Whole body</tissue>
    </source>
</reference>
<dbReference type="PANTHER" id="PTHR14690:SF9">
    <property type="entry name" value="GH08353P"/>
    <property type="match status" value="1"/>
</dbReference>
<evidence type="ECO:0000259" key="1">
    <source>
        <dbReference type="Pfam" id="PF00004"/>
    </source>
</evidence>
<dbReference type="GO" id="GO:0005524">
    <property type="term" value="F:ATP binding"/>
    <property type="evidence" value="ECO:0007669"/>
    <property type="project" value="InterPro"/>
</dbReference>
<feature type="domain" description="ATPase AAA-type core" evidence="1">
    <location>
        <begin position="535"/>
        <end position="664"/>
    </location>
</feature>
<accession>A0A8B8GGT1</accession>
<organism evidence="2 3">
    <name type="scientific">Sipha flava</name>
    <name type="common">yellow sugarcane aphid</name>
    <dbReference type="NCBI Taxonomy" id="143950"/>
    <lineage>
        <taxon>Eukaryota</taxon>
        <taxon>Metazoa</taxon>
        <taxon>Ecdysozoa</taxon>
        <taxon>Arthropoda</taxon>
        <taxon>Hexapoda</taxon>
        <taxon>Insecta</taxon>
        <taxon>Pterygota</taxon>
        <taxon>Neoptera</taxon>
        <taxon>Paraneoptera</taxon>
        <taxon>Hemiptera</taxon>
        <taxon>Sternorrhyncha</taxon>
        <taxon>Aphidomorpha</taxon>
        <taxon>Aphidoidea</taxon>
        <taxon>Aphididae</taxon>
        <taxon>Sipha</taxon>
    </lineage>
</organism>
<dbReference type="InterPro" id="IPR052267">
    <property type="entry name" value="N-DRC_Component"/>
</dbReference>
<gene>
    <name evidence="3" type="primary">LOC112692107</name>
</gene>
<dbReference type="InterPro" id="IPR003959">
    <property type="entry name" value="ATPase_AAA_core"/>
</dbReference>
<dbReference type="GO" id="GO:0016887">
    <property type="term" value="F:ATP hydrolysis activity"/>
    <property type="evidence" value="ECO:0007669"/>
    <property type="project" value="InterPro"/>
</dbReference>
<dbReference type="Proteomes" id="UP000694846">
    <property type="component" value="Unplaced"/>
</dbReference>
<dbReference type="Pfam" id="PF00004">
    <property type="entry name" value="AAA"/>
    <property type="match status" value="1"/>
</dbReference>
<evidence type="ECO:0000313" key="3">
    <source>
        <dbReference type="RefSeq" id="XP_025422444.1"/>
    </source>
</evidence>
<keyword evidence="2" id="KW-1185">Reference proteome</keyword>
<dbReference type="AlphaFoldDB" id="A0A8B8GGT1"/>
<dbReference type="Gene3D" id="3.40.50.300">
    <property type="entry name" value="P-loop containing nucleotide triphosphate hydrolases"/>
    <property type="match status" value="1"/>
</dbReference>
<dbReference type="RefSeq" id="XP_025422444.1">
    <property type="nucleotide sequence ID" value="XM_025566659.1"/>
</dbReference>
<dbReference type="OrthoDB" id="6616786at2759"/>
<dbReference type="GeneID" id="112692107"/>
<dbReference type="SUPFAM" id="SSF52540">
    <property type="entry name" value="P-loop containing nucleoside triphosphate hydrolases"/>
    <property type="match status" value="1"/>
</dbReference>
<dbReference type="Gene3D" id="1.10.8.60">
    <property type="match status" value="1"/>
</dbReference>
<sequence length="771" mass="90748">MSMVEALEWMNSMKCLRQICKDDEKFMNTDRNLNLDSNSERVRDNVAKLYVRYMVTSNQLNECYKYIIQPQIRILIKKTVMCMYGRIFELKQILVNEDSSIYTPIITELVFMKILYEKFELKIPEYFREERQLFLNDMDSEIDNIKILYSVKNNNDLNQLQEEISITEEQSVFDSQFISQEVTESNSVNVNEGDIMTYKIPDFNMTELLDEIQEKQNKADMMLRTALNNYEERFNQIYKFIIMDKIQDLLQAYIWIYYKKTKNLPSWPEDPTPMFTNNDTSTLILSNAVLKNISDIYDMLESHEQVPLGGPNIFNTYNWTTEVTEIIAPLIVGFENESTKENKQNDNTVSVEVIQEKSELTKWFTEVFDEYDRFWTVDSVLNEKPKENLIKAIIFAKYKVELRTMAYTTMNENLERLKITRSRDIGIKYVTPKTKKSKFKGSKKKSSKNLPPTLEEILEEFVRNKMLKNSTTTKFDDFFGEVSYSANVLREEPHYYDHPYGLGDLRQIIKEQYVIGLISSDLRSLNQIHFHSSFLIAGPEKSGKSLLINAICTETGSLKIELNFKNLFEYYPDVKKINTLVLKIIMFARAHQPVVIEVDLADIPFYKKIPKDFKMFKPDLMVKLLSKLLQQLKKTERVIVIGKAISPWLVAEKKLTRVFQTILFTVPDYETILLFITDLLMSYSMVREEIPITELTTMMFGYPRQIIADIVAKVMTPGRVLSLANNRLDPKEFIPVMINYPKDPNLCDKYHNWYRKFIPMGKRRRLEMEKK</sequence>
<dbReference type="PANTHER" id="PTHR14690">
    <property type="entry name" value="IQ MOTIF CONTAINING WITH AAA DOMAIN 1"/>
    <property type="match status" value="1"/>
</dbReference>